<dbReference type="InterPro" id="IPR004499">
    <property type="entry name" value="Pro-tRNA-ligase_IIa_arc-type"/>
</dbReference>
<proteinExistence type="inferred from homology"/>
<evidence type="ECO:0000313" key="10">
    <source>
        <dbReference type="Proteomes" id="UP000178999"/>
    </source>
</evidence>
<dbReference type="Proteomes" id="UP000178999">
    <property type="component" value="Unassembled WGS sequence"/>
</dbReference>
<reference evidence="9 10" key="1">
    <citation type="journal article" date="2016" name="Nat. Commun.">
        <title>Thousands of microbial genomes shed light on interconnected biogeochemical processes in an aquifer system.</title>
        <authorList>
            <person name="Anantharaman K."/>
            <person name="Brown C.T."/>
            <person name="Hug L.A."/>
            <person name="Sharon I."/>
            <person name="Castelle C.J."/>
            <person name="Probst A.J."/>
            <person name="Thomas B.C."/>
            <person name="Singh A."/>
            <person name="Wilkins M.J."/>
            <person name="Karaoz U."/>
            <person name="Brodie E.L."/>
            <person name="Williams K.H."/>
            <person name="Hubbard S.S."/>
            <person name="Banfield J.F."/>
        </authorList>
    </citation>
    <scope>NUCLEOTIDE SEQUENCE [LARGE SCALE GENOMIC DNA]</scope>
</reference>
<keyword evidence="4 7" id="KW-0648">Protein biosynthesis</keyword>
<keyword evidence="1 7" id="KW-0436">Ligase</keyword>
<comment type="similarity">
    <text evidence="7">Belongs to the class-II aminoacyl-tRNA synthetase family. ProS type 3 subfamily.</text>
</comment>
<dbReference type="GO" id="GO:0005524">
    <property type="term" value="F:ATP binding"/>
    <property type="evidence" value="ECO:0007669"/>
    <property type="project" value="UniProtKB-UniRule"/>
</dbReference>
<dbReference type="InterPro" id="IPR002314">
    <property type="entry name" value="aa-tRNA-synt_IIb"/>
</dbReference>
<evidence type="ECO:0000256" key="7">
    <source>
        <dbReference type="HAMAP-Rule" id="MF_01571"/>
    </source>
</evidence>
<evidence type="ECO:0000256" key="4">
    <source>
        <dbReference type="ARBA" id="ARBA00022917"/>
    </source>
</evidence>
<dbReference type="PANTHER" id="PTHR43382">
    <property type="entry name" value="PROLYL-TRNA SYNTHETASE"/>
    <property type="match status" value="1"/>
</dbReference>
<dbReference type="InterPro" id="IPR033721">
    <property type="entry name" value="ProRS_core_arch_euk"/>
</dbReference>
<dbReference type="InterPro" id="IPR002316">
    <property type="entry name" value="Pro-tRNA-ligase_IIa"/>
</dbReference>
<evidence type="ECO:0000256" key="1">
    <source>
        <dbReference type="ARBA" id="ARBA00022598"/>
    </source>
</evidence>
<dbReference type="PANTHER" id="PTHR43382:SF2">
    <property type="entry name" value="BIFUNCTIONAL GLUTAMATE_PROLINE--TRNA LIGASE"/>
    <property type="match status" value="1"/>
</dbReference>
<comment type="subunit">
    <text evidence="7">Homodimer.</text>
</comment>
<evidence type="ECO:0000259" key="8">
    <source>
        <dbReference type="PROSITE" id="PS50862"/>
    </source>
</evidence>
<comment type="function">
    <text evidence="7">Catalyzes the attachment of proline to tRNA(Pro) in a two-step reaction: proline is first activated by ATP to form Pro-AMP and then transferred to the acceptor end of tRNA(Pro).</text>
</comment>
<evidence type="ECO:0000256" key="6">
    <source>
        <dbReference type="ARBA" id="ARBA00047671"/>
    </source>
</evidence>
<comment type="domain">
    <text evidence="7">Consists of three domains: the N-terminal catalytic domain, the anticodon-binding domain and the C-terminal extension.</text>
</comment>
<gene>
    <name evidence="7" type="primary">proS</name>
    <name evidence="9" type="ORF">A2382_01610</name>
</gene>
<dbReference type="HAMAP" id="MF_01571">
    <property type="entry name" value="Pro_tRNA_synth_type3"/>
    <property type="match status" value="1"/>
</dbReference>
<dbReference type="InterPro" id="IPR017449">
    <property type="entry name" value="Pro-tRNA_synth_II"/>
</dbReference>
<dbReference type="FunFam" id="3.30.930.10:FF:000037">
    <property type="entry name" value="Proline--tRNA ligase"/>
    <property type="match status" value="1"/>
</dbReference>
<dbReference type="EMBL" id="MGHY01000004">
    <property type="protein sequence ID" value="OGM80152.1"/>
    <property type="molecule type" value="Genomic_DNA"/>
</dbReference>
<dbReference type="GO" id="GO:0017101">
    <property type="term" value="C:aminoacyl-tRNA synthetase multienzyme complex"/>
    <property type="evidence" value="ECO:0007669"/>
    <property type="project" value="TreeGrafter"/>
</dbReference>
<dbReference type="Pfam" id="PF00587">
    <property type="entry name" value="tRNA-synt_2b"/>
    <property type="match status" value="1"/>
</dbReference>
<keyword evidence="7" id="KW-0963">Cytoplasm</keyword>
<dbReference type="GO" id="GO:0004827">
    <property type="term" value="F:proline-tRNA ligase activity"/>
    <property type="evidence" value="ECO:0007669"/>
    <property type="project" value="UniProtKB-UniRule"/>
</dbReference>
<dbReference type="CDD" id="cd00862">
    <property type="entry name" value="ProRS_anticodon_zinc"/>
    <property type="match status" value="1"/>
</dbReference>
<keyword evidence="3 7" id="KW-0067">ATP-binding</keyword>
<evidence type="ECO:0000256" key="2">
    <source>
        <dbReference type="ARBA" id="ARBA00022741"/>
    </source>
</evidence>
<dbReference type="SUPFAM" id="SSF64586">
    <property type="entry name" value="C-terminal domain of ProRS"/>
    <property type="match status" value="1"/>
</dbReference>
<accession>A0A1F8CV50</accession>
<dbReference type="CDD" id="cd00778">
    <property type="entry name" value="ProRS_core_arch_euk"/>
    <property type="match status" value="1"/>
</dbReference>
<comment type="catalytic activity">
    <reaction evidence="6 7">
        <text>tRNA(Pro) + L-proline + ATP = L-prolyl-tRNA(Pro) + AMP + diphosphate</text>
        <dbReference type="Rhea" id="RHEA:14305"/>
        <dbReference type="Rhea" id="RHEA-COMP:9700"/>
        <dbReference type="Rhea" id="RHEA-COMP:9702"/>
        <dbReference type="ChEBI" id="CHEBI:30616"/>
        <dbReference type="ChEBI" id="CHEBI:33019"/>
        <dbReference type="ChEBI" id="CHEBI:60039"/>
        <dbReference type="ChEBI" id="CHEBI:78442"/>
        <dbReference type="ChEBI" id="CHEBI:78532"/>
        <dbReference type="ChEBI" id="CHEBI:456215"/>
        <dbReference type="EC" id="6.1.1.15"/>
    </reaction>
</comment>
<comment type="caution">
    <text evidence="9">The sequence shown here is derived from an EMBL/GenBank/DDBJ whole genome shotgun (WGS) entry which is preliminary data.</text>
</comment>
<dbReference type="InterPro" id="IPR004154">
    <property type="entry name" value="Anticodon-bd"/>
</dbReference>
<comment type="subcellular location">
    <subcellularLocation>
        <location evidence="7">Cytoplasm</location>
    </subcellularLocation>
</comment>
<dbReference type="InterPro" id="IPR045864">
    <property type="entry name" value="aa-tRNA-synth_II/BPL/LPL"/>
</dbReference>
<dbReference type="GO" id="GO:0006433">
    <property type="term" value="P:prolyl-tRNA aminoacylation"/>
    <property type="evidence" value="ECO:0007669"/>
    <property type="project" value="UniProtKB-UniRule"/>
</dbReference>
<dbReference type="Pfam" id="PF03129">
    <property type="entry name" value="HGTP_anticodon"/>
    <property type="match status" value="1"/>
</dbReference>
<dbReference type="PRINTS" id="PR01046">
    <property type="entry name" value="TRNASYNTHPRO"/>
</dbReference>
<evidence type="ECO:0000313" key="9">
    <source>
        <dbReference type="EMBL" id="OGM80152.1"/>
    </source>
</evidence>
<evidence type="ECO:0000256" key="3">
    <source>
        <dbReference type="ARBA" id="ARBA00022840"/>
    </source>
</evidence>
<dbReference type="SUPFAM" id="SSF55681">
    <property type="entry name" value="Class II aaRS and biotin synthetases"/>
    <property type="match status" value="1"/>
</dbReference>
<dbReference type="GO" id="GO:0005737">
    <property type="term" value="C:cytoplasm"/>
    <property type="evidence" value="ECO:0007669"/>
    <property type="project" value="UniProtKB-SubCell"/>
</dbReference>
<feature type="domain" description="Aminoacyl-transfer RNA synthetases class-II family profile" evidence="8">
    <location>
        <begin position="40"/>
        <end position="287"/>
    </location>
</feature>
<organism evidence="9 10">
    <name type="scientific">Candidatus Woesebacteria bacterium RIFOXYB1_FULL_38_16</name>
    <dbReference type="NCBI Taxonomy" id="1802538"/>
    <lineage>
        <taxon>Bacteria</taxon>
        <taxon>Candidatus Woeseibacteriota</taxon>
    </lineage>
</organism>
<keyword evidence="5 7" id="KW-0030">Aminoacyl-tRNA synthetase</keyword>
<name>A0A1F8CV50_9BACT</name>
<evidence type="ECO:0000256" key="5">
    <source>
        <dbReference type="ARBA" id="ARBA00023146"/>
    </source>
</evidence>
<dbReference type="Gene3D" id="3.30.110.30">
    <property type="entry name" value="C-terminal domain of ProRS"/>
    <property type="match status" value="1"/>
</dbReference>
<sequence>MSDSNTFEKKELKKRSENLSDWYTDVVLKSELADYGPAKGTMVIRPYGYAIWEQIQEIFNKWIKAYGVENAYFPLFIPMSLFEKEKDHIKGFSPELAVVTHGGGKKLAEPLVVRPTSETIMYHMYKKWVNSHRDLPILINQWNNVVRWEMRTYLFLRTSEFLWQEGHTAHKDENEAQKMQLQALEWYRKLYEEYLAIPVVVGEKSQTEKFAGAKSTYSVEALMPDGKALQAGTSHNLGTNFSEVFDIAFQAEDGKRNFVWQTSWGLSTRSLGGLFLTHGDDNGLLLPPKIAPIQVVIIPINNDEGINATSQAIKTTLEDKGLRVKLDNRDYQSMGRKINYWELKGVPVRLEIGKKEVESNTITYVRRDTLAKLQINNDSKLGDEIQGILDNVQVSLFERAKSYLANNTRTAETYDEFKEIMKTKRGFIKVYWEESKESEDKIKEETKATPRVKLLGHQKPGKCFLTGKPTQDVWYFAQSY</sequence>
<dbReference type="InterPro" id="IPR016061">
    <property type="entry name" value="Pro-tRNA_ligase_II_C"/>
</dbReference>
<dbReference type="Gene3D" id="3.40.50.800">
    <property type="entry name" value="Anticodon-binding domain"/>
    <property type="match status" value="1"/>
</dbReference>
<dbReference type="Pfam" id="PF09180">
    <property type="entry name" value="ProRS-C_1"/>
    <property type="match status" value="1"/>
</dbReference>
<dbReference type="NCBIfam" id="TIGR00408">
    <property type="entry name" value="proS_fam_I"/>
    <property type="match status" value="1"/>
</dbReference>
<protein>
    <recommendedName>
        <fullName evidence="7">Proline--tRNA ligase</fullName>
        <ecNumber evidence="7">6.1.1.15</ecNumber>
    </recommendedName>
    <alternativeName>
        <fullName evidence="7">Prolyl-tRNA synthetase</fullName>
        <shortName evidence="7">ProRS</shortName>
    </alternativeName>
</protein>
<dbReference type="Gene3D" id="3.30.930.10">
    <property type="entry name" value="Bira Bifunctional Protein, Domain 2"/>
    <property type="match status" value="1"/>
</dbReference>
<dbReference type="EC" id="6.1.1.15" evidence="7"/>
<dbReference type="SMART" id="SM00946">
    <property type="entry name" value="ProRS-C_1"/>
    <property type="match status" value="1"/>
</dbReference>
<dbReference type="PROSITE" id="PS50862">
    <property type="entry name" value="AA_TRNA_LIGASE_II"/>
    <property type="match status" value="1"/>
</dbReference>
<dbReference type="SUPFAM" id="SSF52954">
    <property type="entry name" value="Class II aaRS ABD-related"/>
    <property type="match status" value="1"/>
</dbReference>
<dbReference type="InterPro" id="IPR036621">
    <property type="entry name" value="Anticodon-bd_dom_sf"/>
</dbReference>
<keyword evidence="2 7" id="KW-0547">Nucleotide-binding</keyword>
<dbReference type="STRING" id="1802538.A2382_01610"/>
<dbReference type="InterPro" id="IPR006195">
    <property type="entry name" value="aa-tRNA-synth_II"/>
</dbReference>
<dbReference type="AlphaFoldDB" id="A0A1F8CV50"/>